<dbReference type="SUPFAM" id="SSF50475">
    <property type="entry name" value="FMN-binding split barrel"/>
    <property type="match status" value="1"/>
</dbReference>
<dbReference type="STRING" id="69332.A0A388KFD0"/>
<feature type="domain" description="Pyridoxamine 5'-phosphate oxidase Alr4036 family FMN-binding" evidence="2">
    <location>
        <begin position="7"/>
        <end position="99"/>
    </location>
</feature>
<dbReference type="Pfam" id="PF12766">
    <property type="entry name" value="Pyridox_oxase_2"/>
    <property type="match status" value="1"/>
</dbReference>
<dbReference type="UniPathway" id="UPA01068">
    <property type="reaction ID" value="UER00304"/>
</dbReference>
<keyword evidence="4" id="KW-1185">Reference proteome</keyword>
<dbReference type="OMA" id="SEICWYF"/>
<dbReference type="AlphaFoldDB" id="A0A388KFD0"/>
<sequence length="221" mass="25386">MAVAAQAPWYRSLLQSLERNGHLPYSHYAQLATVRADMRPANRTIVFRGFSDDQELLQFTTDARSRKVEEIKGCPWGELCWYFPETREQFRLFGLLDVIGEQEEAAERRAWRLDAWTKMSTVSRQQFAGPFPGTPREQGEEDTTSVAGTRQSEGGESSAALLTSPSLPLPLPLPNFCLLTLEPQEVDHLQLKTNRRFVYKRCGRDGEDEKKQYWEEMEVNP</sequence>
<reference evidence="3 4" key="1">
    <citation type="journal article" date="2018" name="Cell">
        <title>The Chara Genome: Secondary Complexity and Implications for Plant Terrestrialization.</title>
        <authorList>
            <person name="Nishiyama T."/>
            <person name="Sakayama H."/>
            <person name="Vries J.D."/>
            <person name="Buschmann H."/>
            <person name="Saint-Marcoux D."/>
            <person name="Ullrich K.K."/>
            <person name="Haas F.B."/>
            <person name="Vanderstraeten L."/>
            <person name="Becker D."/>
            <person name="Lang D."/>
            <person name="Vosolsobe S."/>
            <person name="Rombauts S."/>
            <person name="Wilhelmsson P.K.I."/>
            <person name="Janitza P."/>
            <person name="Kern R."/>
            <person name="Heyl A."/>
            <person name="Rumpler F."/>
            <person name="Villalobos L.I.A.C."/>
            <person name="Clay J.M."/>
            <person name="Skokan R."/>
            <person name="Toyoda A."/>
            <person name="Suzuki Y."/>
            <person name="Kagoshima H."/>
            <person name="Schijlen E."/>
            <person name="Tajeshwar N."/>
            <person name="Catarino B."/>
            <person name="Hetherington A.J."/>
            <person name="Saltykova A."/>
            <person name="Bonnot C."/>
            <person name="Breuninger H."/>
            <person name="Symeonidi A."/>
            <person name="Radhakrishnan G.V."/>
            <person name="Van Nieuwerburgh F."/>
            <person name="Deforce D."/>
            <person name="Chang C."/>
            <person name="Karol K.G."/>
            <person name="Hedrich R."/>
            <person name="Ulvskov P."/>
            <person name="Glockner G."/>
            <person name="Delwiche C.F."/>
            <person name="Petrasek J."/>
            <person name="Van de Peer Y."/>
            <person name="Friml J."/>
            <person name="Beilby M."/>
            <person name="Dolan L."/>
            <person name="Kohara Y."/>
            <person name="Sugano S."/>
            <person name="Fujiyama A."/>
            <person name="Delaux P.-M."/>
            <person name="Quint M."/>
            <person name="TheiBen G."/>
            <person name="Hagemann M."/>
            <person name="Harholt J."/>
            <person name="Dunand C."/>
            <person name="Zachgo S."/>
            <person name="Langdale J."/>
            <person name="Maumus F."/>
            <person name="Straeten D.V.D."/>
            <person name="Gould S.B."/>
            <person name="Rensing S.A."/>
        </authorList>
    </citation>
    <scope>NUCLEOTIDE SEQUENCE [LARGE SCALE GENOMIC DNA]</scope>
    <source>
        <strain evidence="3 4">S276</strain>
    </source>
</reference>
<dbReference type="OrthoDB" id="434253at2759"/>
<comment type="caution">
    <text evidence="3">The sequence shown here is derived from an EMBL/GenBank/DDBJ whole genome shotgun (WGS) entry which is preliminary data.</text>
</comment>
<name>A0A388KFD0_CHABU</name>
<proteinExistence type="predicted"/>
<evidence type="ECO:0000259" key="2">
    <source>
        <dbReference type="Pfam" id="PF12766"/>
    </source>
</evidence>
<dbReference type="PANTHER" id="PTHR28243:SF1">
    <property type="entry name" value="PYRIDOXAMINE 5'-PHOSPHATE OXIDASE ALR4036 FAMILY FMN-BINDING DOMAIN-CONTAINING PROTEIN"/>
    <property type="match status" value="1"/>
</dbReference>
<evidence type="ECO:0000313" key="3">
    <source>
        <dbReference type="EMBL" id="GBG68772.1"/>
    </source>
</evidence>
<dbReference type="InterPro" id="IPR012349">
    <property type="entry name" value="Split_barrel_FMN-bd"/>
</dbReference>
<dbReference type="Gramene" id="GBG68772">
    <property type="protein sequence ID" value="GBG68772"/>
    <property type="gene ID" value="CBR_g3312"/>
</dbReference>
<evidence type="ECO:0000313" key="4">
    <source>
        <dbReference type="Proteomes" id="UP000265515"/>
    </source>
</evidence>
<dbReference type="Proteomes" id="UP000265515">
    <property type="component" value="Unassembled WGS sequence"/>
</dbReference>
<accession>A0A388KFD0</accession>
<feature type="region of interest" description="Disordered" evidence="1">
    <location>
        <begin position="126"/>
        <end position="163"/>
    </location>
</feature>
<dbReference type="PANTHER" id="PTHR28243">
    <property type="entry name" value="AGL049CP"/>
    <property type="match status" value="1"/>
</dbReference>
<dbReference type="GO" id="GO:0010181">
    <property type="term" value="F:FMN binding"/>
    <property type="evidence" value="ECO:0007669"/>
    <property type="project" value="InterPro"/>
</dbReference>
<gene>
    <name evidence="3" type="ORF">CBR_g3312</name>
</gene>
<organism evidence="3 4">
    <name type="scientific">Chara braunii</name>
    <name type="common">Braun's stonewort</name>
    <dbReference type="NCBI Taxonomy" id="69332"/>
    <lineage>
        <taxon>Eukaryota</taxon>
        <taxon>Viridiplantae</taxon>
        <taxon>Streptophyta</taxon>
        <taxon>Charophyceae</taxon>
        <taxon>Charales</taxon>
        <taxon>Characeae</taxon>
        <taxon>Chara</taxon>
    </lineage>
</organism>
<evidence type="ECO:0000256" key="1">
    <source>
        <dbReference type="SAM" id="MobiDB-lite"/>
    </source>
</evidence>
<dbReference type="EMBL" id="BFEA01000105">
    <property type="protein sequence ID" value="GBG68772.1"/>
    <property type="molecule type" value="Genomic_DNA"/>
</dbReference>
<dbReference type="Gene3D" id="2.30.110.10">
    <property type="entry name" value="Electron Transport, Fmn-binding Protein, Chain A"/>
    <property type="match status" value="1"/>
</dbReference>
<feature type="compositionally biased region" description="Polar residues" evidence="1">
    <location>
        <begin position="144"/>
        <end position="155"/>
    </location>
</feature>
<dbReference type="InterPro" id="IPR024624">
    <property type="entry name" value="Pyridox_Oxase_Alr4036_FMN-bd"/>
</dbReference>
<protein>
    <recommendedName>
        <fullName evidence="2">Pyridoxamine 5'-phosphate oxidase Alr4036 family FMN-binding domain-containing protein</fullName>
    </recommendedName>
</protein>